<dbReference type="GO" id="GO:0000981">
    <property type="term" value="F:DNA-binding transcription factor activity, RNA polymerase II-specific"/>
    <property type="evidence" value="ECO:0007669"/>
    <property type="project" value="InterPro"/>
</dbReference>
<accession>A0A9P5LJE3</accession>
<dbReference type="InterPro" id="IPR051059">
    <property type="entry name" value="VerF-like"/>
</dbReference>
<evidence type="ECO:0000256" key="2">
    <source>
        <dbReference type="ARBA" id="ARBA00022723"/>
    </source>
</evidence>
<keyword evidence="6" id="KW-0539">Nucleus</keyword>
<keyword evidence="3" id="KW-0677">Repeat</keyword>
<dbReference type="PANTHER" id="PTHR40626">
    <property type="entry name" value="MIP31509P"/>
    <property type="match status" value="1"/>
</dbReference>
<evidence type="ECO:0000256" key="8">
    <source>
        <dbReference type="SAM" id="MobiDB-lite"/>
    </source>
</evidence>
<keyword evidence="4 7" id="KW-0863">Zinc-finger</keyword>
<keyword evidence="2" id="KW-0479">Metal-binding</keyword>
<dbReference type="GO" id="GO:0008270">
    <property type="term" value="F:zinc ion binding"/>
    <property type="evidence" value="ECO:0007669"/>
    <property type="project" value="UniProtKB-KW"/>
</dbReference>
<evidence type="ECO:0000256" key="5">
    <source>
        <dbReference type="ARBA" id="ARBA00022833"/>
    </source>
</evidence>
<evidence type="ECO:0000256" key="1">
    <source>
        <dbReference type="ARBA" id="ARBA00004123"/>
    </source>
</evidence>
<proteinExistence type="predicted"/>
<comment type="subcellular location">
    <subcellularLocation>
        <location evidence="1">Nucleus</location>
    </subcellularLocation>
</comment>
<dbReference type="InterPro" id="IPR036236">
    <property type="entry name" value="Znf_C2H2_sf"/>
</dbReference>
<dbReference type="EMBL" id="JAANBB010000020">
    <property type="protein sequence ID" value="KAF7555448.1"/>
    <property type="molecule type" value="Genomic_DNA"/>
</dbReference>
<dbReference type="SUPFAM" id="SSF57667">
    <property type="entry name" value="beta-beta-alpha zinc fingers"/>
    <property type="match status" value="1"/>
</dbReference>
<dbReference type="AlphaFoldDB" id="A0A9P5LJE3"/>
<dbReference type="GO" id="GO:0005634">
    <property type="term" value="C:nucleus"/>
    <property type="evidence" value="ECO:0007669"/>
    <property type="project" value="UniProtKB-SubCell"/>
</dbReference>
<dbReference type="SMART" id="SM00355">
    <property type="entry name" value="ZnF_C2H2"/>
    <property type="match status" value="2"/>
</dbReference>
<feature type="compositionally biased region" description="Basic and acidic residues" evidence="8">
    <location>
        <begin position="171"/>
        <end position="194"/>
    </location>
</feature>
<dbReference type="PROSITE" id="PS00028">
    <property type="entry name" value="ZINC_FINGER_C2H2_1"/>
    <property type="match status" value="1"/>
</dbReference>
<feature type="domain" description="C2H2-type" evidence="9">
    <location>
        <begin position="27"/>
        <end position="54"/>
    </location>
</feature>
<comment type="caution">
    <text evidence="10">The sequence shown here is derived from an EMBL/GenBank/DDBJ whole genome shotgun (WGS) entry which is preliminary data.</text>
</comment>
<reference evidence="10" key="1">
    <citation type="submission" date="2020-03" db="EMBL/GenBank/DDBJ databases">
        <title>Draft Genome Sequence of Cylindrodendrum hubeiense.</title>
        <authorList>
            <person name="Buettner E."/>
            <person name="Kellner H."/>
        </authorList>
    </citation>
    <scope>NUCLEOTIDE SEQUENCE</scope>
    <source>
        <strain evidence="10">IHI 201604</strain>
    </source>
</reference>
<dbReference type="Proteomes" id="UP000722485">
    <property type="component" value="Unassembled WGS sequence"/>
</dbReference>
<evidence type="ECO:0000313" key="10">
    <source>
        <dbReference type="EMBL" id="KAF7555448.1"/>
    </source>
</evidence>
<name>A0A9P5LJE3_9HYPO</name>
<keyword evidence="11" id="KW-1185">Reference proteome</keyword>
<evidence type="ECO:0000259" key="9">
    <source>
        <dbReference type="PROSITE" id="PS50157"/>
    </source>
</evidence>
<dbReference type="FunFam" id="3.30.160.60:FF:002343">
    <property type="entry name" value="Zinc finger protein 33A"/>
    <property type="match status" value="1"/>
</dbReference>
<protein>
    <recommendedName>
        <fullName evidence="9">C2H2-type domain-containing protein</fullName>
    </recommendedName>
</protein>
<gene>
    <name evidence="10" type="ORF">G7Z17_g2167</name>
</gene>
<feature type="region of interest" description="Disordered" evidence="8">
    <location>
        <begin position="171"/>
        <end position="243"/>
    </location>
</feature>
<keyword evidence="5" id="KW-0862">Zinc</keyword>
<feature type="compositionally biased region" description="Low complexity" evidence="8">
    <location>
        <begin position="230"/>
        <end position="243"/>
    </location>
</feature>
<dbReference type="InterPro" id="IPR013087">
    <property type="entry name" value="Znf_C2H2_type"/>
</dbReference>
<dbReference type="GO" id="GO:0000978">
    <property type="term" value="F:RNA polymerase II cis-regulatory region sequence-specific DNA binding"/>
    <property type="evidence" value="ECO:0007669"/>
    <property type="project" value="InterPro"/>
</dbReference>
<evidence type="ECO:0000256" key="6">
    <source>
        <dbReference type="ARBA" id="ARBA00023242"/>
    </source>
</evidence>
<evidence type="ECO:0000256" key="7">
    <source>
        <dbReference type="PROSITE-ProRule" id="PRU00042"/>
    </source>
</evidence>
<dbReference type="Pfam" id="PF00096">
    <property type="entry name" value="zf-C2H2"/>
    <property type="match status" value="1"/>
</dbReference>
<evidence type="ECO:0000313" key="11">
    <source>
        <dbReference type="Proteomes" id="UP000722485"/>
    </source>
</evidence>
<evidence type="ECO:0000256" key="3">
    <source>
        <dbReference type="ARBA" id="ARBA00022737"/>
    </source>
</evidence>
<dbReference type="OrthoDB" id="10018191at2759"/>
<sequence length="243" mass="27491">MSPGLPYASNVPQLAVQGSRRRHGAQHTCTYCSRSFARAEHLHRHRRIHTREKPYTCDCGVAFTRRDLLTRHWRLAQHGPNGRVESSPPRDFNALDVDVVLNRVDRCPLPDDVIVPSQAISQQHPQILQDDTEFDLVTGRDNFRDFENFIDGVGLPVDWAPYYEFEWQHHGDQHHSDEAIPQHGDESIPPHGEDLNAISSPEEHDTDSPFSTWLPSAVDGDQALERISENGKSSRSSGSQPKP</sequence>
<evidence type="ECO:0000256" key="4">
    <source>
        <dbReference type="ARBA" id="ARBA00022771"/>
    </source>
</evidence>
<dbReference type="PANTHER" id="PTHR40626:SF11">
    <property type="entry name" value="ZINC FINGER PROTEIN YPR022C"/>
    <property type="match status" value="1"/>
</dbReference>
<organism evidence="10 11">
    <name type="scientific">Cylindrodendrum hubeiense</name>
    <dbReference type="NCBI Taxonomy" id="595255"/>
    <lineage>
        <taxon>Eukaryota</taxon>
        <taxon>Fungi</taxon>
        <taxon>Dikarya</taxon>
        <taxon>Ascomycota</taxon>
        <taxon>Pezizomycotina</taxon>
        <taxon>Sordariomycetes</taxon>
        <taxon>Hypocreomycetidae</taxon>
        <taxon>Hypocreales</taxon>
        <taxon>Nectriaceae</taxon>
        <taxon>Cylindrodendrum</taxon>
    </lineage>
</organism>
<dbReference type="Gene3D" id="3.30.160.60">
    <property type="entry name" value="Classic Zinc Finger"/>
    <property type="match status" value="2"/>
</dbReference>
<dbReference type="GO" id="GO:0000785">
    <property type="term" value="C:chromatin"/>
    <property type="evidence" value="ECO:0007669"/>
    <property type="project" value="TreeGrafter"/>
</dbReference>
<dbReference type="PROSITE" id="PS50157">
    <property type="entry name" value="ZINC_FINGER_C2H2_2"/>
    <property type="match status" value="1"/>
</dbReference>